<organism evidence="1 2">
    <name type="scientific">Gossypium arboreum</name>
    <name type="common">Tree cotton</name>
    <name type="synonym">Gossypium nanking</name>
    <dbReference type="NCBI Taxonomy" id="29729"/>
    <lineage>
        <taxon>Eukaryota</taxon>
        <taxon>Viridiplantae</taxon>
        <taxon>Streptophyta</taxon>
        <taxon>Embryophyta</taxon>
        <taxon>Tracheophyta</taxon>
        <taxon>Spermatophyta</taxon>
        <taxon>Magnoliopsida</taxon>
        <taxon>eudicotyledons</taxon>
        <taxon>Gunneridae</taxon>
        <taxon>Pentapetalae</taxon>
        <taxon>rosids</taxon>
        <taxon>malvids</taxon>
        <taxon>Malvales</taxon>
        <taxon>Malvaceae</taxon>
        <taxon>Malvoideae</taxon>
        <taxon>Gossypium</taxon>
    </lineage>
</organism>
<proteinExistence type="predicted"/>
<dbReference type="Proteomes" id="UP000032142">
    <property type="component" value="Unassembled WGS sequence"/>
</dbReference>
<sequence length="34" mass="3913">MLMIISGLRPEGIRASCYIRAKTRRHLYKLPNPG</sequence>
<keyword evidence="2" id="KW-1185">Reference proteome</keyword>
<dbReference type="EMBL" id="KN449569">
    <property type="protein sequence ID" value="KHG29397.1"/>
    <property type="molecule type" value="Genomic_DNA"/>
</dbReference>
<evidence type="ECO:0000313" key="1">
    <source>
        <dbReference type="EMBL" id="KHG29397.1"/>
    </source>
</evidence>
<evidence type="ECO:0000313" key="2">
    <source>
        <dbReference type="Proteomes" id="UP000032142"/>
    </source>
</evidence>
<accession>A0A0B0PX44</accession>
<protein>
    <submittedName>
        <fullName evidence="1">Uncharacterized protein</fullName>
    </submittedName>
</protein>
<dbReference type="AlphaFoldDB" id="A0A0B0PX44"/>
<reference evidence="2" key="1">
    <citation type="submission" date="2014-09" db="EMBL/GenBank/DDBJ databases">
        <authorList>
            <person name="Mudge J."/>
            <person name="Ramaraj T."/>
            <person name="Lindquist I.E."/>
            <person name="Bharti A.K."/>
            <person name="Sundararajan A."/>
            <person name="Cameron C.T."/>
            <person name="Woodward J.E."/>
            <person name="May G.D."/>
            <person name="Brubaker C."/>
            <person name="Broadhvest J."/>
            <person name="Wilkins T.A."/>
        </authorList>
    </citation>
    <scope>NUCLEOTIDE SEQUENCE</scope>
    <source>
        <strain evidence="2">cv. AKA8401</strain>
    </source>
</reference>
<gene>
    <name evidence="1" type="ORF">F383_12301</name>
</gene>
<name>A0A0B0PX44_GOSAR</name>